<dbReference type="GO" id="GO:0005886">
    <property type="term" value="C:plasma membrane"/>
    <property type="evidence" value="ECO:0007669"/>
    <property type="project" value="UniProtKB-SubCell"/>
</dbReference>
<keyword evidence="6" id="KW-0472">Membrane</keyword>
<feature type="compositionally biased region" description="Basic and acidic residues" evidence="9">
    <location>
        <begin position="32"/>
        <end position="41"/>
    </location>
</feature>
<evidence type="ECO:0000256" key="5">
    <source>
        <dbReference type="ARBA" id="ARBA00022707"/>
    </source>
</evidence>
<dbReference type="PANTHER" id="PTHR36471:SF1">
    <property type="entry name" value="SMALL MEMBRANE A-KINASE ANCHOR PROTEIN"/>
    <property type="match status" value="1"/>
</dbReference>
<evidence type="ECO:0000313" key="11">
    <source>
        <dbReference type="Proteomes" id="UP001221898"/>
    </source>
</evidence>
<accession>A0AAD7R7E7</accession>
<dbReference type="PANTHER" id="PTHR36471">
    <property type="entry name" value="SMALL MEMBRANE A-KINASE ANCHOR PROTEIN"/>
    <property type="match status" value="1"/>
</dbReference>
<evidence type="ECO:0000313" key="10">
    <source>
        <dbReference type="EMBL" id="KAJ8367630.1"/>
    </source>
</evidence>
<evidence type="ECO:0000256" key="2">
    <source>
        <dbReference type="ARBA" id="ARBA00007307"/>
    </source>
</evidence>
<comment type="caution">
    <text evidence="10">The sequence shown here is derived from an EMBL/GenBank/DDBJ whole genome shotgun (WGS) entry which is preliminary data.</text>
</comment>
<evidence type="ECO:0000256" key="8">
    <source>
        <dbReference type="ARBA" id="ARBA00023288"/>
    </source>
</evidence>
<dbReference type="Proteomes" id="UP001221898">
    <property type="component" value="Unassembled WGS sequence"/>
</dbReference>
<dbReference type="GO" id="GO:0034237">
    <property type="term" value="F:protein kinase A regulatory subunit binding"/>
    <property type="evidence" value="ECO:0007669"/>
    <property type="project" value="InterPro"/>
</dbReference>
<keyword evidence="11" id="KW-1185">Reference proteome</keyword>
<feature type="region of interest" description="Disordered" evidence="9">
    <location>
        <begin position="1"/>
        <end position="58"/>
    </location>
</feature>
<keyword evidence="7" id="KW-0564">Palmitate</keyword>
<evidence type="ECO:0000256" key="1">
    <source>
        <dbReference type="ARBA" id="ARBA00004236"/>
    </source>
</evidence>
<reference evidence="10" key="1">
    <citation type="journal article" date="2023" name="Science">
        <title>Genome structures resolve the early diversification of teleost fishes.</title>
        <authorList>
            <person name="Parey E."/>
            <person name="Louis A."/>
            <person name="Montfort J."/>
            <person name="Bouchez O."/>
            <person name="Roques C."/>
            <person name="Iampietro C."/>
            <person name="Lluch J."/>
            <person name="Castinel A."/>
            <person name="Donnadieu C."/>
            <person name="Desvignes T."/>
            <person name="Floi Bucao C."/>
            <person name="Jouanno E."/>
            <person name="Wen M."/>
            <person name="Mejri S."/>
            <person name="Dirks R."/>
            <person name="Jansen H."/>
            <person name="Henkel C."/>
            <person name="Chen W.J."/>
            <person name="Zahm M."/>
            <person name="Cabau C."/>
            <person name="Klopp C."/>
            <person name="Thompson A.W."/>
            <person name="Robinson-Rechavi M."/>
            <person name="Braasch I."/>
            <person name="Lecointre G."/>
            <person name="Bobe J."/>
            <person name="Postlethwait J.H."/>
            <person name="Berthelot C."/>
            <person name="Roest Crollius H."/>
            <person name="Guiguen Y."/>
        </authorList>
    </citation>
    <scope>NUCLEOTIDE SEQUENCE</scope>
    <source>
        <strain evidence="10">NC1722</strain>
    </source>
</reference>
<gene>
    <name evidence="10" type="ORF">AAFF_G00314170</name>
</gene>
<evidence type="ECO:0000256" key="3">
    <source>
        <dbReference type="ARBA" id="ARBA00016882"/>
    </source>
</evidence>
<evidence type="ECO:0000256" key="6">
    <source>
        <dbReference type="ARBA" id="ARBA00023136"/>
    </source>
</evidence>
<keyword evidence="8" id="KW-0449">Lipoprotein</keyword>
<comment type="subcellular location">
    <subcellularLocation>
        <location evidence="1">Cell membrane</location>
    </subcellularLocation>
</comment>
<evidence type="ECO:0000256" key="7">
    <source>
        <dbReference type="ARBA" id="ARBA00023139"/>
    </source>
</evidence>
<dbReference type="EMBL" id="JAINUG010000463">
    <property type="protein sequence ID" value="KAJ8367630.1"/>
    <property type="molecule type" value="Genomic_DNA"/>
</dbReference>
<evidence type="ECO:0000256" key="9">
    <source>
        <dbReference type="SAM" id="MobiDB-lite"/>
    </source>
</evidence>
<dbReference type="InterPro" id="IPR027969">
    <property type="entry name" value="Small_membr_AKAP"/>
</dbReference>
<sequence length="100" mass="10542">MSPSGRCDSLHAMGCLKSKPGGAALGSSSAEKGTEGRRAAGERVALIGSDPGPEGARPVDPVLLEYAQRLSQDIVARAVQQWAELDSRYSDIPYIECEVP</sequence>
<keyword evidence="5" id="KW-0519">Myristate</keyword>
<dbReference type="Pfam" id="PF15127">
    <property type="entry name" value="SmAKAP"/>
    <property type="match status" value="1"/>
</dbReference>
<evidence type="ECO:0000256" key="4">
    <source>
        <dbReference type="ARBA" id="ARBA00022475"/>
    </source>
</evidence>
<organism evidence="10 11">
    <name type="scientific">Aldrovandia affinis</name>
    <dbReference type="NCBI Taxonomy" id="143900"/>
    <lineage>
        <taxon>Eukaryota</taxon>
        <taxon>Metazoa</taxon>
        <taxon>Chordata</taxon>
        <taxon>Craniata</taxon>
        <taxon>Vertebrata</taxon>
        <taxon>Euteleostomi</taxon>
        <taxon>Actinopterygii</taxon>
        <taxon>Neopterygii</taxon>
        <taxon>Teleostei</taxon>
        <taxon>Notacanthiformes</taxon>
        <taxon>Halosauridae</taxon>
        <taxon>Aldrovandia</taxon>
    </lineage>
</organism>
<protein>
    <recommendedName>
        <fullName evidence="3">Small membrane A-kinase anchor protein</fullName>
    </recommendedName>
</protein>
<keyword evidence="4" id="KW-1003">Cell membrane</keyword>
<name>A0AAD7R7E7_9TELE</name>
<dbReference type="AlphaFoldDB" id="A0AAD7R7E7"/>
<comment type="similarity">
    <text evidence="2">Belongs to the small membrane AKAP family.</text>
</comment>
<proteinExistence type="inferred from homology"/>